<dbReference type="CDD" id="cd18020">
    <property type="entry name" value="DEXHc_ASCC3_1"/>
    <property type="match status" value="1"/>
</dbReference>
<evidence type="ECO:0000256" key="4">
    <source>
        <dbReference type="ARBA" id="ARBA00022840"/>
    </source>
</evidence>
<dbReference type="OrthoDB" id="5575at2759"/>
<evidence type="ECO:0000259" key="6">
    <source>
        <dbReference type="PROSITE" id="PS51192"/>
    </source>
</evidence>
<dbReference type="InterPro" id="IPR036390">
    <property type="entry name" value="WH_DNA-bd_sf"/>
</dbReference>
<dbReference type="PANTHER" id="PTHR47961:SF13">
    <property type="entry name" value="ACTIVATING SIGNAL COINTEGRATOR 1 COMPLEX SUBUNIT 3"/>
    <property type="match status" value="1"/>
</dbReference>
<evidence type="ECO:0000313" key="9">
    <source>
        <dbReference type="Proteomes" id="UP000253551"/>
    </source>
</evidence>
<comment type="caution">
    <text evidence="8">The sequence shown here is derived from an EMBL/GenBank/DDBJ whole genome shotgun (WGS) entry which is preliminary data.</text>
</comment>
<dbReference type="GO" id="GO:0005524">
    <property type="term" value="F:ATP binding"/>
    <property type="evidence" value="ECO:0007669"/>
    <property type="project" value="UniProtKB-KW"/>
</dbReference>
<dbReference type="GO" id="GO:0016787">
    <property type="term" value="F:hydrolase activity"/>
    <property type="evidence" value="ECO:0007669"/>
    <property type="project" value="UniProtKB-KW"/>
</dbReference>
<dbReference type="Gene3D" id="3.40.50.300">
    <property type="entry name" value="P-loop containing nucleotide triphosphate hydrolases"/>
    <property type="match status" value="2"/>
</dbReference>
<dbReference type="InterPro" id="IPR036388">
    <property type="entry name" value="WH-like_DNA-bd_sf"/>
</dbReference>
<dbReference type="Gene3D" id="1.10.3380.10">
    <property type="entry name" value="Sec63 N-terminal domain-like domain"/>
    <property type="match status" value="1"/>
</dbReference>
<evidence type="ECO:0000259" key="7">
    <source>
        <dbReference type="PROSITE" id="PS51194"/>
    </source>
</evidence>
<feature type="non-terminal residue" evidence="8">
    <location>
        <position position="903"/>
    </location>
</feature>
<dbReference type="Gene3D" id="1.10.10.10">
    <property type="entry name" value="Winged helix-like DNA-binding domain superfamily/Winged helix DNA-binding domain"/>
    <property type="match status" value="1"/>
</dbReference>
<dbReference type="InterPro" id="IPR014001">
    <property type="entry name" value="Helicase_ATP-bd"/>
</dbReference>
<organism evidence="8 9">
    <name type="scientific">Rhizopus stolonifer</name>
    <name type="common">Rhizopus nigricans</name>
    <dbReference type="NCBI Taxonomy" id="4846"/>
    <lineage>
        <taxon>Eukaryota</taxon>
        <taxon>Fungi</taxon>
        <taxon>Fungi incertae sedis</taxon>
        <taxon>Mucoromycota</taxon>
        <taxon>Mucoromycotina</taxon>
        <taxon>Mucoromycetes</taxon>
        <taxon>Mucorales</taxon>
        <taxon>Mucorineae</taxon>
        <taxon>Rhizopodaceae</taxon>
        <taxon>Rhizopus</taxon>
    </lineage>
</organism>
<dbReference type="Pfam" id="PF00271">
    <property type="entry name" value="Helicase_C"/>
    <property type="match status" value="1"/>
</dbReference>
<evidence type="ECO:0000256" key="5">
    <source>
        <dbReference type="SAM" id="MobiDB-lite"/>
    </source>
</evidence>
<protein>
    <submittedName>
        <fullName evidence="8">Putative helicase mug81</fullName>
    </submittedName>
</protein>
<evidence type="ECO:0000256" key="3">
    <source>
        <dbReference type="ARBA" id="ARBA00022806"/>
    </source>
</evidence>
<dbReference type="STRING" id="4846.A0A367KWR2"/>
<reference evidence="8 9" key="1">
    <citation type="journal article" date="2018" name="G3 (Bethesda)">
        <title>Phylogenetic and Phylogenomic Definition of Rhizopus Species.</title>
        <authorList>
            <person name="Gryganskyi A.P."/>
            <person name="Golan J."/>
            <person name="Dolatabadi S."/>
            <person name="Mondo S."/>
            <person name="Robb S."/>
            <person name="Idnurm A."/>
            <person name="Muszewska A."/>
            <person name="Steczkiewicz K."/>
            <person name="Masonjones S."/>
            <person name="Liao H.L."/>
            <person name="Gajdeczka M.T."/>
            <person name="Anike F."/>
            <person name="Vuek A."/>
            <person name="Anishchenko I.M."/>
            <person name="Voigt K."/>
            <person name="de Hoog G.S."/>
            <person name="Smith M.E."/>
            <person name="Heitman J."/>
            <person name="Vilgalys R."/>
            <person name="Stajich J.E."/>
        </authorList>
    </citation>
    <scope>NUCLEOTIDE SEQUENCE [LARGE SCALE GENOMIC DNA]</scope>
    <source>
        <strain evidence="8 9">LSU 92-RS-03</strain>
    </source>
</reference>
<dbReference type="SMART" id="SM00487">
    <property type="entry name" value="DEXDc"/>
    <property type="match status" value="1"/>
</dbReference>
<dbReference type="Pfam" id="PF23445">
    <property type="entry name" value="WHD_SNRNP200"/>
    <property type="match status" value="1"/>
</dbReference>
<dbReference type="PROSITE" id="PS51192">
    <property type="entry name" value="HELICASE_ATP_BIND_1"/>
    <property type="match status" value="1"/>
</dbReference>
<dbReference type="InterPro" id="IPR050474">
    <property type="entry name" value="Hel308_SKI2-like"/>
</dbReference>
<dbReference type="InterPro" id="IPR011545">
    <property type="entry name" value="DEAD/DEAH_box_helicase_dom"/>
</dbReference>
<keyword evidence="4" id="KW-0067">ATP-binding</keyword>
<proteinExistence type="predicted"/>
<dbReference type="EMBL" id="PJQM01000120">
    <property type="protein sequence ID" value="RCI06604.1"/>
    <property type="molecule type" value="Genomic_DNA"/>
</dbReference>
<dbReference type="SMART" id="SM00490">
    <property type="entry name" value="HELICc"/>
    <property type="match status" value="1"/>
</dbReference>
<dbReference type="GO" id="GO:0003676">
    <property type="term" value="F:nucleic acid binding"/>
    <property type="evidence" value="ECO:0007669"/>
    <property type="project" value="InterPro"/>
</dbReference>
<keyword evidence="1" id="KW-0547">Nucleotide-binding</keyword>
<dbReference type="PROSITE" id="PS51194">
    <property type="entry name" value="HELICASE_CTER"/>
    <property type="match status" value="1"/>
</dbReference>
<dbReference type="PANTHER" id="PTHR47961">
    <property type="entry name" value="DNA POLYMERASE THETA, PUTATIVE (AFU_ORTHOLOGUE AFUA_1G05260)-RELATED"/>
    <property type="match status" value="1"/>
</dbReference>
<dbReference type="SUPFAM" id="SSF46785">
    <property type="entry name" value="Winged helix' DNA-binding domain"/>
    <property type="match status" value="1"/>
</dbReference>
<dbReference type="SUPFAM" id="SSF52540">
    <property type="entry name" value="P-loop containing nucleoside triphosphate hydrolases"/>
    <property type="match status" value="2"/>
</dbReference>
<feature type="compositionally biased region" description="Basic and acidic residues" evidence="5">
    <location>
        <begin position="195"/>
        <end position="206"/>
    </location>
</feature>
<dbReference type="FunFam" id="1.10.10.10:FF:000024">
    <property type="entry name" value="U5 small nuclear ribonucleoprotein helicase"/>
    <property type="match status" value="1"/>
</dbReference>
<dbReference type="SUPFAM" id="SSF158702">
    <property type="entry name" value="Sec63 N-terminal domain-like"/>
    <property type="match status" value="1"/>
</dbReference>
<evidence type="ECO:0000313" key="8">
    <source>
        <dbReference type="EMBL" id="RCI06604.1"/>
    </source>
</evidence>
<keyword evidence="2" id="KW-0378">Hydrolase</keyword>
<evidence type="ECO:0000256" key="2">
    <source>
        <dbReference type="ARBA" id="ARBA00022801"/>
    </source>
</evidence>
<keyword evidence="3 8" id="KW-0347">Helicase</keyword>
<feature type="region of interest" description="Disordered" evidence="5">
    <location>
        <begin position="150"/>
        <end position="210"/>
    </location>
</feature>
<gene>
    <name evidence="8" type="primary">MUG81</name>
    <name evidence="8" type="ORF">CU098_000670</name>
</gene>
<dbReference type="GO" id="GO:0004386">
    <property type="term" value="F:helicase activity"/>
    <property type="evidence" value="ECO:0007669"/>
    <property type="project" value="UniProtKB-KW"/>
</dbReference>
<dbReference type="InterPro" id="IPR057842">
    <property type="entry name" value="WH_MER3"/>
</dbReference>
<dbReference type="InterPro" id="IPR001650">
    <property type="entry name" value="Helicase_C-like"/>
</dbReference>
<feature type="region of interest" description="Disordered" evidence="5">
    <location>
        <begin position="13"/>
        <end position="67"/>
    </location>
</feature>
<feature type="domain" description="Helicase C-terminal" evidence="7">
    <location>
        <begin position="560"/>
        <end position="758"/>
    </location>
</feature>
<evidence type="ECO:0000256" key="1">
    <source>
        <dbReference type="ARBA" id="ARBA00022741"/>
    </source>
</evidence>
<dbReference type="FunFam" id="3.40.50.300:FF:000102">
    <property type="entry name" value="RNA helicase, activating signal cointegrator 1"/>
    <property type="match status" value="1"/>
</dbReference>
<dbReference type="Proteomes" id="UP000253551">
    <property type="component" value="Unassembled WGS sequence"/>
</dbReference>
<dbReference type="InterPro" id="IPR004179">
    <property type="entry name" value="Sec63-dom"/>
</dbReference>
<accession>A0A367KWR2</accession>
<sequence>MTDSFSTVLDRFLSTTQSSKKGKGKVRNNFLSTLPSKATKPSWDETPETLNSSIKDYHSKHPESPEDIPNIKFGHNIQFKVPKTPFLGKKSQPATKPETIIKAAPNKPVVYDREWLYLHAQTYATESPQQLCAEIFTTLRSGQEDVQIPLSDYDEQQQLTKPVQNETRRPVYGTQLTIQSEKEMKQEKRLRKEQKKANKNKEEDAHSVSMSILGFDRQDLKQAREDALMSASQAPLFSSNHKSSSAPKYPHVYQSGLSGTTLSLFGSRFALPAGTERVEHNDYDETTIPVPKQAPVRAGERRIQITEMDSLARNAFKAYDSLNRVQSIVYPIAYETNENMLVCAPTGAGKTDVAMLTVLRCLSQHCFPPPRKGTSDIDFKIAKDDFKIVYVAPMKALAAEIVEKMQKRLQFLGIHVRELTGDMQLTKTEISATQFIVTTPEKWDVITRKGTGDVELTQKVKLLIIDEVHLLNEDRGAVIESIIARTLRQVESSQSLIRIVGLSATLPNYIDVAAFLRVNPYQGLFYFDNGFRPVPLEQHFLGIKGKPNTVPSNDRMNKACFEKVSDLVKEGHQVMVFVHARKETVKTAQMLREEVATEGMGEFFDCVDAPKYSSFKKEIVRSRNKEMKELFQYGFGIHHAGMLRSDRSLTERMFADGSLKVLCCTATLAWGVNLPAYAVVIKGTQVYDATKGSFVDLSILDVLQIFGRAGRPQYETHGVGYILTTHDRLSHYISAITQQHPIESKFIENIVDNLNAEISLGTVTNLDEAVTWLSYTYLYVRMKKNPMVYGMKHTEPAEDPLLGRKRHEIITLAARKLAECQMIMFDETTGYLIPRDLGRIASNFYIKHNSIETFNSLMKRRMTEADVLAMMSRSSEFDQIKSRDTEHQELKKLLENTCACDIK</sequence>
<name>A0A367KWR2_RHIST</name>
<dbReference type="InterPro" id="IPR027417">
    <property type="entry name" value="P-loop_NTPase"/>
</dbReference>
<dbReference type="CDD" id="cd18795">
    <property type="entry name" value="SF2_C_Ski2"/>
    <property type="match status" value="1"/>
</dbReference>
<feature type="compositionally biased region" description="Basic and acidic residues" evidence="5">
    <location>
        <begin position="55"/>
        <end position="64"/>
    </location>
</feature>
<keyword evidence="9" id="KW-1185">Reference proteome</keyword>
<feature type="domain" description="Helicase ATP-binding" evidence="6">
    <location>
        <begin position="331"/>
        <end position="524"/>
    </location>
</feature>
<dbReference type="Pfam" id="PF00270">
    <property type="entry name" value="DEAD"/>
    <property type="match status" value="1"/>
</dbReference>
<dbReference type="AlphaFoldDB" id="A0A367KWR2"/>
<dbReference type="Pfam" id="PF02889">
    <property type="entry name" value="Sec63"/>
    <property type="match status" value="1"/>
</dbReference>
<feature type="compositionally biased region" description="Polar residues" evidence="5">
    <location>
        <begin position="156"/>
        <end position="165"/>
    </location>
</feature>